<gene>
    <name evidence="6" type="ORF">BOX15_Mlig000271g3</name>
</gene>
<evidence type="ECO:0000256" key="3">
    <source>
        <dbReference type="PROSITE-ProRule" id="PRU00191"/>
    </source>
</evidence>
<feature type="domain" description="SH2" evidence="4">
    <location>
        <begin position="292"/>
        <end position="386"/>
    </location>
</feature>
<proteinExistence type="predicted"/>
<dbReference type="PANTHER" id="PTHR45818">
    <property type="entry name" value="PROTEIN VAV"/>
    <property type="match status" value="1"/>
</dbReference>
<dbReference type="Gene3D" id="3.30.60.20">
    <property type="match status" value="1"/>
</dbReference>
<dbReference type="Pfam" id="PF00130">
    <property type="entry name" value="C1_1"/>
    <property type="match status" value="1"/>
</dbReference>
<dbReference type="AlphaFoldDB" id="A0A267DXB9"/>
<keyword evidence="3" id="KW-0727">SH2 domain</keyword>
<dbReference type="Pfam" id="PF00017">
    <property type="entry name" value="SH2"/>
    <property type="match status" value="1"/>
</dbReference>
<evidence type="ECO:0000256" key="1">
    <source>
        <dbReference type="ARBA" id="ARBA00022723"/>
    </source>
</evidence>
<evidence type="ECO:0008006" key="8">
    <source>
        <dbReference type="Google" id="ProtNLM"/>
    </source>
</evidence>
<dbReference type="PROSITE" id="PS50081">
    <property type="entry name" value="ZF_DAG_PE_2"/>
    <property type="match status" value="1"/>
</dbReference>
<dbReference type="SUPFAM" id="SSF55550">
    <property type="entry name" value="SH2 domain"/>
    <property type="match status" value="1"/>
</dbReference>
<evidence type="ECO:0000313" key="7">
    <source>
        <dbReference type="Proteomes" id="UP000215902"/>
    </source>
</evidence>
<dbReference type="InterPro" id="IPR036860">
    <property type="entry name" value="SH2_dom_sf"/>
</dbReference>
<dbReference type="InterPro" id="IPR002219">
    <property type="entry name" value="PKC_DAG/PE"/>
</dbReference>
<dbReference type="PANTHER" id="PTHR45818:SF3">
    <property type="entry name" value="PROTEIN VAV"/>
    <property type="match status" value="1"/>
</dbReference>
<dbReference type="InterPro" id="IPR035899">
    <property type="entry name" value="DBL_dom_sf"/>
</dbReference>
<dbReference type="CDD" id="cd00029">
    <property type="entry name" value="C1"/>
    <property type="match status" value="1"/>
</dbReference>
<evidence type="ECO:0000313" key="6">
    <source>
        <dbReference type="EMBL" id="PAA53940.1"/>
    </source>
</evidence>
<name>A0A267DXB9_9PLAT</name>
<dbReference type="InterPro" id="IPR046349">
    <property type="entry name" value="C1-like_sf"/>
</dbReference>
<evidence type="ECO:0000259" key="5">
    <source>
        <dbReference type="PROSITE" id="PS50081"/>
    </source>
</evidence>
<dbReference type="GO" id="GO:0005737">
    <property type="term" value="C:cytoplasm"/>
    <property type="evidence" value="ECO:0007669"/>
    <property type="project" value="TreeGrafter"/>
</dbReference>
<dbReference type="SUPFAM" id="SSF48065">
    <property type="entry name" value="DBL homology domain (DH-domain)"/>
    <property type="match status" value="1"/>
</dbReference>
<accession>A0A267DXB9</accession>
<evidence type="ECO:0000259" key="4">
    <source>
        <dbReference type="PROSITE" id="PS50001"/>
    </source>
</evidence>
<dbReference type="Gene3D" id="3.30.505.10">
    <property type="entry name" value="SH2 domain"/>
    <property type="match status" value="1"/>
</dbReference>
<dbReference type="CDD" id="cd00173">
    <property type="entry name" value="SH2"/>
    <property type="match status" value="1"/>
</dbReference>
<dbReference type="InterPro" id="IPR000980">
    <property type="entry name" value="SH2"/>
</dbReference>
<dbReference type="GO" id="GO:0046872">
    <property type="term" value="F:metal ion binding"/>
    <property type="evidence" value="ECO:0007669"/>
    <property type="project" value="UniProtKB-KW"/>
</dbReference>
<dbReference type="GO" id="GO:0016477">
    <property type="term" value="P:cell migration"/>
    <property type="evidence" value="ECO:0007669"/>
    <property type="project" value="TreeGrafter"/>
</dbReference>
<comment type="caution">
    <text evidence="6">The sequence shown here is derived from an EMBL/GenBank/DDBJ whole genome shotgun (WGS) entry which is preliminary data.</text>
</comment>
<evidence type="ECO:0000256" key="2">
    <source>
        <dbReference type="ARBA" id="ARBA00022833"/>
    </source>
</evidence>
<dbReference type="GO" id="GO:0005085">
    <property type="term" value="F:guanyl-nucleotide exchange factor activity"/>
    <property type="evidence" value="ECO:0007669"/>
    <property type="project" value="TreeGrafter"/>
</dbReference>
<feature type="domain" description="Phorbol-ester/DAG-type" evidence="5">
    <location>
        <begin position="226"/>
        <end position="276"/>
    </location>
</feature>
<dbReference type="SUPFAM" id="SSF57889">
    <property type="entry name" value="Cysteine-rich domain"/>
    <property type="match status" value="1"/>
</dbReference>
<keyword evidence="7" id="KW-1185">Reference proteome</keyword>
<sequence>MKDGKTPSLQIQLKLLERHFNNGCTGLGFRALFEAPIRQTTSYLMLFERLQKAAEKDIPDAAPCVGEIVAAMQDFLDKTNEYKKQAEQLAATKEILRQIQQLPTDLGNPTLIGLHLGNDSFKVKTVKSGKVESIICACILTTKQLIVANKPPRKDGQSTYAFNIPVDTIMEVRKCEKTFALELIQNDGDRVTLECLKRSKDLLSLWKKLLDETKSLNLPNGWNSNGHRFQLITIPEGTKCTKCYQPLPSSVMQGYSCSHCSQTVHIHCFQLVGAARRGTAPALPTQHLAVAAYHKNVTRQRAHEILSNTQPGAYLIRDGKLGCKVLSLHTGNGKFEHISIEEEGGKVALGNKICWFDDLDKMVQFYADNNLSIHFSMIDCHLTVGMQARAVKRFLPRHATVDETV</sequence>
<dbReference type="Gene3D" id="1.20.900.10">
    <property type="entry name" value="Dbl homology (DH) domain"/>
    <property type="match status" value="1"/>
</dbReference>
<reference evidence="6 7" key="1">
    <citation type="submission" date="2017-06" db="EMBL/GenBank/DDBJ databases">
        <title>A platform for efficient transgenesis in Macrostomum lignano, a flatworm model organism for stem cell research.</title>
        <authorList>
            <person name="Berezikov E."/>
        </authorList>
    </citation>
    <scope>NUCLEOTIDE SEQUENCE [LARGE SCALE GENOMIC DNA]</scope>
    <source>
        <strain evidence="6">DV1</strain>
        <tissue evidence="6">Whole organism</tissue>
    </source>
</reference>
<dbReference type="EMBL" id="NIVC01002997">
    <property type="protein sequence ID" value="PAA53940.1"/>
    <property type="molecule type" value="Genomic_DNA"/>
</dbReference>
<dbReference type="STRING" id="282301.A0A267DXB9"/>
<dbReference type="SMART" id="SM00252">
    <property type="entry name" value="SH2"/>
    <property type="match status" value="1"/>
</dbReference>
<protein>
    <recommendedName>
        <fullName evidence="8">Phorbol-ester/DAG-type domain-containing protein</fullName>
    </recommendedName>
</protein>
<organism evidence="6 7">
    <name type="scientific">Macrostomum lignano</name>
    <dbReference type="NCBI Taxonomy" id="282301"/>
    <lineage>
        <taxon>Eukaryota</taxon>
        <taxon>Metazoa</taxon>
        <taxon>Spiralia</taxon>
        <taxon>Lophotrochozoa</taxon>
        <taxon>Platyhelminthes</taxon>
        <taxon>Rhabditophora</taxon>
        <taxon>Macrostomorpha</taxon>
        <taxon>Macrostomida</taxon>
        <taxon>Macrostomidae</taxon>
        <taxon>Macrostomum</taxon>
    </lineage>
</organism>
<keyword evidence="1" id="KW-0479">Metal-binding</keyword>
<keyword evidence="2" id="KW-0862">Zinc</keyword>
<dbReference type="PROSITE" id="PS50001">
    <property type="entry name" value="SH2"/>
    <property type="match status" value="1"/>
</dbReference>
<dbReference type="Proteomes" id="UP000215902">
    <property type="component" value="Unassembled WGS sequence"/>
</dbReference>